<name>A0A444J9Y8_9BACT</name>
<evidence type="ECO:0000313" key="1">
    <source>
        <dbReference type="EMBL" id="RWX49874.1"/>
    </source>
</evidence>
<reference evidence="1 2" key="1">
    <citation type="submission" date="2017-01" db="EMBL/GenBank/DDBJ databases">
        <title>The cable genome- insights into the physiology and evolution of filamentous bacteria capable of sulfide oxidation via long distance electron transfer.</title>
        <authorList>
            <person name="Schreiber L."/>
            <person name="Bjerg J.T."/>
            <person name="Boggild A."/>
            <person name="Van De Vossenberg J."/>
            <person name="Meysman F."/>
            <person name="Nielsen L.P."/>
            <person name="Schramm A."/>
            <person name="Kjeldsen K.U."/>
        </authorList>
    </citation>
    <scope>NUCLEOTIDE SEQUENCE [LARGE SCALE GENOMIC DNA]</scope>
    <source>
        <strain evidence="1">A1</strain>
    </source>
</reference>
<dbReference type="EMBL" id="MTKP01000002">
    <property type="protein sequence ID" value="RWX49874.1"/>
    <property type="molecule type" value="Genomic_DNA"/>
</dbReference>
<protein>
    <submittedName>
        <fullName evidence="1">Uncharacterized protein</fullName>
    </submittedName>
</protein>
<organism evidence="1 2">
    <name type="scientific">Candidatus Electrothrix communis</name>
    <dbReference type="NCBI Taxonomy" id="1859133"/>
    <lineage>
        <taxon>Bacteria</taxon>
        <taxon>Pseudomonadati</taxon>
        <taxon>Thermodesulfobacteriota</taxon>
        <taxon>Desulfobulbia</taxon>
        <taxon>Desulfobulbales</taxon>
        <taxon>Desulfobulbaceae</taxon>
        <taxon>Candidatus Electrothrix</taxon>
    </lineage>
</organism>
<keyword evidence="2" id="KW-1185">Reference proteome</keyword>
<comment type="caution">
    <text evidence="1">The sequence shown here is derived from an EMBL/GenBank/DDBJ whole genome shotgun (WGS) entry which is preliminary data.</text>
</comment>
<dbReference type="AlphaFoldDB" id="A0A444J9Y8"/>
<dbReference type="Proteomes" id="UP000288086">
    <property type="component" value="Unassembled WGS sequence"/>
</dbReference>
<proteinExistence type="predicted"/>
<evidence type="ECO:0000313" key="2">
    <source>
        <dbReference type="Proteomes" id="UP000288086"/>
    </source>
</evidence>
<sequence>MKAMEENFPIPVLPTRELQRLIQKNKILLPKGHSLQIDEVHYLGDEGGICCGLALPEGSEEALITSVTHLRIHPGHCLAKEIAKYQKRRVKKLRKLHS</sequence>
<gene>
    <name evidence="1" type="ORF">VT98_10028</name>
</gene>
<accession>A0A444J9Y8</accession>